<protein>
    <submittedName>
        <fullName evidence="1">Uncharacterized protein</fullName>
    </submittedName>
</protein>
<proteinExistence type="predicted"/>
<organism evidence="1">
    <name type="scientific">Arundo donax</name>
    <name type="common">Giant reed</name>
    <name type="synonym">Donax arundinaceus</name>
    <dbReference type="NCBI Taxonomy" id="35708"/>
    <lineage>
        <taxon>Eukaryota</taxon>
        <taxon>Viridiplantae</taxon>
        <taxon>Streptophyta</taxon>
        <taxon>Embryophyta</taxon>
        <taxon>Tracheophyta</taxon>
        <taxon>Spermatophyta</taxon>
        <taxon>Magnoliopsida</taxon>
        <taxon>Liliopsida</taxon>
        <taxon>Poales</taxon>
        <taxon>Poaceae</taxon>
        <taxon>PACMAD clade</taxon>
        <taxon>Arundinoideae</taxon>
        <taxon>Arundineae</taxon>
        <taxon>Arundo</taxon>
    </lineage>
</organism>
<name>A0A0A9EF66_ARUDO</name>
<reference evidence="1" key="1">
    <citation type="submission" date="2014-09" db="EMBL/GenBank/DDBJ databases">
        <authorList>
            <person name="Magalhaes I.L.F."/>
            <person name="Oliveira U."/>
            <person name="Santos F.R."/>
            <person name="Vidigal T.H.D.A."/>
            <person name="Brescovit A.D."/>
            <person name="Santos A.J."/>
        </authorList>
    </citation>
    <scope>NUCLEOTIDE SEQUENCE</scope>
    <source>
        <tissue evidence="1">Shoot tissue taken approximately 20 cm above the soil surface</tissue>
    </source>
</reference>
<sequence length="26" mass="2798">MIVAPLYRLQLRASFPPLACQGGPAK</sequence>
<dbReference type="EMBL" id="GBRH01199184">
    <property type="protein sequence ID" value="JAD98711.1"/>
    <property type="molecule type" value="Transcribed_RNA"/>
</dbReference>
<dbReference type="AlphaFoldDB" id="A0A0A9EF66"/>
<reference evidence="1" key="2">
    <citation type="journal article" date="2015" name="Data Brief">
        <title>Shoot transcriptome of the giant reed, Arundo donax.</title>
        <authorList>
            <person name="Barrero R.A."/>
            <person name="Guerrero F.D."/>
            <person name="Moolhuijzen P."/>
            <person name="Goolsby J.A."/>
            <person name="Tidwell J."/>
            <person name="Bellgard S.E."/>
            <person name="Bellgard M.I."/>
        </authorList>
    </citation>
    <scope>NUCLEOTIDE SEQUENCE</scope>
    <source>
        <tissue evidence="1">Shoot tissue taken approximately 20 cm above the soil surface</tissue>
    </source>
</reference>
<accession>A0A0A9EF66</accession>
<evidence type="ECO:0000313" key="1">
    <source>
        <dbReference type="EMBL" id="JAD98711.1"/>
    </source>
</evidence>